<dbReference type="Gene3D" id="1.20.140.10">
    <property type="entry name" value="Butyryl-CoA Dehydrogenase, subunit A, domain 3"/>
    <property type="match status" value="1"/>
</dbReference>
<dbReference type="PANTHER" id="PTHR43292:SF3">
    <property type="entry name" value="ACYL-COA DEHYDROGENASE FADE29"/>
    <property type="match status" value="1"/>
</dbReference>
<evidence type="ECO:0000256" key="1">
    <source>
        <dbReference type="ARBA" id="ARBA00001974"/>
    </source>
</evidence>
<evidence type="ECO:0000259" key="7">
    <source>
        <dbReference type="Pfam" id="PF00441"/>
    </source>
</evidence>
<dbReference type="Pfam" id="PF02770">
    <property type="entry name" value="Acyl-CoA_dh_M"/>
    <property type="match status" value="1"/>
</dbReference>
<dbReference type="InterPro" id="IPR009075">
    <property type="entry name" value="AcylCo_DH/oxidase_C"/>
</dbReference>
<dbReference type="InterPro" id="IPR037069">
    <property type="entry name" value="AcylCoA_DH/ox_N_sf"/>
</dbReference>
<evidence type="ECO:0000256" key="4">
    <source>
        <dbReference type="ARBA" id="ARBA00022827"/>
    </source>
</evidence>
<evidence type="ECO:0000313" key="11">
    <source>
        <dbReference type="Proteomes" id="UP000028411"/>
    </source>
</evidence>
<dbReference type="SUPFAM" id="SSF56645">
    <property type="entry name" value="Acyl-CoA dehydrogenase NM domain-like"/>
    <property type="match status" value="1"/>
</dbReference>
<keyword evidence="3 6" id="KW-0285">Flavoprotein</keyword>
<dbReference type="Proteomes" id="UP000028411">
    <property type="component" value="Unassembled WGS sequence"/>
</dbReference>
<feature type="domain" description="Acyl-CoA dehydrogenase/oxidase N-terminal" evidence="9">
    <location>
        <begin position="8"/>
        <end position="128"/>
    </location>
</feature>
<feature type="domain" description="Acyl-CoA oxidase/dehydrogenase middle" evidence="8">
    <location>
        <begin position="132"/>
        <end position="225"/>
    </location>
</feature>
<reference evidence="10 11" key="1">
    <citation type="submission" date="2014-02" db="EMBL/GenBank/DDBJ databases">
        <title>Whole genome sequence of Sphingobium chlorophenolicum NBRC 16172.</title>
        <authorList>
            <person name="Gan H.M."/>
            <person name="Gan H.Y."/>
            <person name="Chew T.H."/>
            <person name="Savka M.A."/>
        </authorList>
    </citation>
    <scope>NUCLEOTIDE SEQUENCE [LARGE SCALE GENOMIC DNA]</scope>
    <source>
        <strain evidence="10 11">NBRC 16172</strain>
    </source>
</reference>
<evidence type="ECO:0000259" key="8">
    <source>
        <dbReference type="Pfam" id="PF02770"/>
    </source>
</evidence>
<dbReference type="InterPro" id="IPR052161">
    <property type="entry name" value="Mycobact_Acyl-CoA_DH"/>
</dbReference>
<dbReference type="GO" id="GO:0005886">
    <property type="term" value="C:plasma membrane"/>
    <property type="evidence" value="ECO:0007669"/>
    <property type="project" value="TreeGrafter"/>
</dbReference>
<dbReference type="Pfam" id="PF00441">
    <property type="entry name" value="Acyl-CoA_dh_1"/>
    <property type="match status" value="1"/>
</dbReference>
<evidence type="ECO:0000256" key="6">
    <source>
        <dbReference type="RuleBase" id="RU362125"/>
    </source>
</evidence>
<evidence type="ECO:0000256" key="5">
    <source>
        <dbReference type="ARBA" id="ARBA00023002"/>
    </source>
</evidence>
<dbReference type="GO" id="GO:0016627">
    <property type="term" value="F:oxidoreductase activity, acting on the CH-CH group of donors"/>
    <property type="evidence" value="ECO:0007669"/>
    <property type="project" value="InterPro"/>
</dbReference>
<proteinExistence type="inferred from homology"/>
<comment type="cofactor">
    <cofactor evidence="1 6">
        <name>FAD</name>
        <dbReference type="ChEBI" id="CHEBI:57692"/>
    </cofactor>
</comment>
<dbReference type="RefSeq" id="WP_037446290.1">
    <property type="nucleotide sequence ID" value="NZ_JFHR01000001.1"/>
</dbReference>
<dbReference type="GO" id="GO:0050660">
    <property type="term" value="F:flavin adenine dinucleotide binding"/>
    <property type="evidence" value="ECO:0007669"/>
    <property type="project" value="InterPro"/>
</dbReference>
<organism evidence="10 11">
    <name type="scientific">Sphingobium chlorophenolicum</name>
    <dbReference type="NCBI Taxonomy" id="46429"/>
    <lineage>
        <taxon>Bacteria</taxon>
        <taxon>Pseudomonadati</taxon>
        <taxon>Pseudomonadota</taxon>
        <taxon>Alphaproteobacteria</taxon>
        <taxon>Sphingomonadales</taxon>
        <taxon>Sphingomonadaceae</taxon>
        <taxon>Sphingobium</taxon>
    </lineage>
</organism>
<protein>
    <submittedName>
        <fullName evidence="10">Acyl-CoA dehydrogenase domain-containing protein</fullName>
    </submittedName>
</protein>
<dbReference type="Gene3D" id="2.40.110.10">
    <property type="entry name" value="Butyryl-CoA Dehydrogenase, subunit A, domain 2"/>
    <property type="match status" value="1"/>
</dbReference>
<keyword evidence="4 6" id="KW-0274">FAD</keyword>
<evidence type="ECO:0000256" key="2">
    <source>
        <dbReference type="ARBA" id="ARBA00009347"/>
    </source>
</evidence>
<dbReference type="OrthoDB" id="7795946at2"/>
<evidence type="ECO:0000256" key="3">
    <source>
        <dbReference type="ARBA" id="ARBA00022630"/>
    </source>
</evidence>
<dbReference type="FunFam" id="2.40.110.10:FF:000011">
    <property type="entry name" value="Acyl-CoA dehydrogenase FadE34"/>
    <property type="match status" value="1"/>
</dbReference>
<dbReference type="SUPFAM" id="SSF47203">
    <property type="entry name" value="Acyl-CoA dehydrogenase C-terminal domain-like"/>
    <property type="match status" value="1"/>
</dbReference>
<gene>
    <name evidence="10" type="ORF">BV95_00095</name>
</gene>
<comment type="similarity">
    <text evidence="2 6">Belongs to the acyl-CoA dehydrogenase family.</text>
</comment>
<dbReference type="InterPro" id="IPR013786">
    <property type="entry name" value="AcylCoA_DH/ox_N"/>
</dbReference>
<dbReference type="Gene3D" id="1.10.540.10">
    <property type="entry name" value="Acyl-CoA dehydrogenase/oxidase, N-terminal domain"/>
    <property type="match status" value="1"/>
</dbReference>
<sequence length="393" mass="43719">MAELEEMEAQSFREEARAWLKANFPPSLTNAPSIHFVSDRHAAESNADWCLWRQRMAEKRWGVPTWEQRYGGAGLTQAHGKIIGQELAAIGGFNPIRSYGTMMLGPTLLEYGSEEQKREHLPFIATNERRWCQGFSEPGAGSDLASLQTKCIDMGDHWLVSGQKIWTSGADQADWCFALVRTDTSRKQGGISFLLIDMKSEGVEARPIVLISGSTHFCEVFFNDVKVPKGNLVGQVNQGWAIAKRLLQYERDSLSDVKAEITPLAPLAHQYCGTDVMGRIDNPDLRARMVRNAMRHEAYLATVSRLAREAKSGGPGYGVSALKNLWSGIIQDRAELLIELMGANGLGWSGEHYTDAEREATRAWLHSKAFSIYGGSYEIQNNITAKRTLELPA</sequence>
<dbReference type="EMBL" id="JFHR01000001">
    <property type="protein sequence ID" value="KEQ55457.1"/>
    <property type="molecule type" value="Genomic_DNA"/>
</dbReference>
<dbReference type="AlphaFoldDB" id="A0A081RJT4"/>
<dbReference type="InterPro" id="IPR046373">
    <property type="entry name" value="Acyl-CoA_Oxase/DH_mid-dom_sf"/>
</dbReference>
<dbReference type="eggNOG" id="COG1960">
    <property type="taxonomic scope" value="Bacteria"/>
</dbReference>
<dbReference type="PATRIC" id="fig|46429.4.peg.95"/>
<dbReference type="InterPro" id="IPR006091">
    <property type="entry name" value="Acyl-CoA_Oxase/DH_mid-dom"/>
</dbReference>
<evidence type="ECO:0000313" key="10">
    <source>
        <dbReference type="EMBL" id="KEQ55457.1"/>
    </source>
</evidence>
<keyword evidence="5 6" id="KW-0560">Oxidoreductase</keyword>
<feature type="domain" description="Acyl-CoA dehydrogenase/oxidase C-terminal" evidence="7">
    <location>
        <begin position="237"/>
        <end position="388"/>
    </location>
</feature>
<dbReference type="PANTHER" id="PTHR43292">
    <property type="entry name" value="ACYL-COA DEHYDROGENASE"/>
    <property type="match status" value="1"/>
</dbReference>
<dbReference type="Pfam" id="PF02771">
    <property type="entry name" value="Acyl-CoA_dh_N"/>
    <property type="match status" value="1"/>
</dbReference>
<evidence type="ECO:0000259" key="9">
    <source>
        <dbReference type="Pfam" id="PF02771"/>
    </source>
</evidence>
<name>A0A081RJT4_SPHCR</name>
<comment type="caution">
    <text evidence="10">The sequence shown here is derived from an EMBL/GenBank/DDBJ whole genome shotgun (WGS) entry which is preliminary data.</text>
</comment>
<accession>A0A081RJT4</accession>
<dbReference type="InterPro" id="IPR036250">
    <property type="entry name" value="AcylCo_DH-like_C"/>
</dbReference>
<dbReference type="InterPro" id="IPR009100">
    <property type="entry name" value="AcylCoA_DH/oxidase_NM_dom_sf"/>
</dbReference>